<keyword evidence="4" id="KW-0812">Transmembrane</keyword>
<dbReference type="RefSeq" id="WP_085276765.1">
    <property type="nucleotide sequence ID" value="NZ_FXAG01000013.1"/>
</dbReference>
<dbReference type="PROSITE" id="PS50885">
    <property type="entry name" value="HAMP"/>
    <property type="match status" value="1"/>
</dbReference>
<dbReference type="GO" id="GO:0007165">
    <property type="term" value="P:signal transduction"/>
    <property type="evidence" value="ECO:0007669"/>
    <property type="project" value="UniProtKB-KW"/>
</dbReference>
<dbReference type="SMART" id="SM00283">
    <property type="entry name" value="MA"/>
    <property type="match status" value="1"/>
</dbReference>
<protein>
    <submittedName>
        <fullName evidence="7">Methyl-accepting chemotaxis protein</fullName>
    </submittedName>
</protein>
<evidence type="ECO:0000259" key="6">
    <source>
        <dbReference type="PROSITE" id="PS50885"/>
    </source>
</evidence>
<reference evidence="8" key="1">
    <citation type="submission" date="2017-04" db="EMBL/GenBank/DDBJ databases">
        <authorList>
            <person name="Varghese N."/>
            <person name="Submissions S."/>
        </authorList>
    </citation>
    <scope>NUCLEOTIDE SEQUENCE [LARGE SCALE GENOMIC DNA]</scope>
    <source>
        <strain evidence="8">DSM 22618</strain>
    </source>
</reference>
<dbReference type="GO" id="GO:0016020">
    <property type="term" value="C:membrane"/>
    <property type="evidence" value="ECO:0007669"/>
    <property type="project" value="InterPro"/>
</dbReference>
<dbReference type="InterPro" id="IPR004089">
    <property type="entry name" value="MCPsignal_dom"/>
</dbReference>
<organism evidence="7 8">
    <name type="scientific">Pseudogulbenkiania subflava DSM 22618</name>
    <dbReference type="NCBI Taxonomy" id="1123014"/>
    <lineage>
        <taxon>Bacteria</taxon>
        <taxon>Pseudomonadati</taxon>
        <taxon>Pseudomonadota</taxon>
        <taxon>Betaproteobacteria</taxon>
        <taxon>Neisseriales</taxon>
        <taxon>Chromobacteriaceae</taxon>
        <taxon>Pseudogulbenkiania</taxon>
    </lineage>
</organism>
<dbReference type="AlphaFoldDB" id="A0A1Y6BW83"/>
<dbReference type="Pfam" id="PF00672">
    <property type="entry name" value="HAMP"/>
    <property type="match status" value="1"/>
</dbReference>
<dbReference type="SUPFAM" id="SSF58104">
    <property type="entry name" value="Methyl-accepting chemotaxis protein (MCP) signaling domain"/>
    <property type="match status" value="1"/>
</dbReference>
<dbReference type="SMART" id="SM00304">
    <property type="entry name" value="HAMP"/>
    <property type="match status" value="1"/>
</dbReference>
<dbReference type="PRINTS" id="PR00260">
    <property type="entry name" value="CHEMTRNSDUCR"/>
</dbReference>
<sequence length="581" mass="63427">MLLVNLRTGTKLLLAFAVVTGSFIGLLYLAQDSIRESHEQGQAIAQLDRDIADVKDLRINVNTMRAETMEALIRGDRQLDSLERDFQTRTAEDRATLARLQRRAAASPELAPLIVEIHQQWLAYVESFDQQVMPRMRDGRLEEARRLVVGAQNDRVDTFRQLARRLDMVIAREQQRFNDRSRALVARQQQLFLSVGGGLLLLTVLLAWLLTRSIARPLQQLTRYAEQISVGELPGQIDFTARHDEVGQLGQSFARMAGYLQQLADQAERLAAGELGGEVQPRSERDLLGQSFARMVANLRTLLQEMHEGIAVLAAASEDILSVASQVAVGAQETATAVTEIATTVEEVKQTAVMANSRARQVTEAAAHTRQVAQQGSEAVQESLDSMAQIRRQVSAMAESIMRLGEQSQTISEIVATVNDLAEQSNLLGVNASIEAVKAGEVGKGFSVVAQEVKALAEQSKQATAQVRAILGDVQRAMTKAVLAAEQSGKAVEAGFARSQFSGEAIHILTDSIDTSNDVALQISATSQQQLIGMDQVASAIGNIRQASQDNVAGTRQVDQAARNLHQLGQRLQQQASLFKL</sequence>
<accession>A0A1Y6BW83</accession>
<evidence type="ECO:0000313" key="7">
    <source>
        <dbReference type="EMBL" id="SMF31670.1"/>
    </source>
</evidence>
<dbReference type="PANTHER" id="PTHR32089">
    <property type="entry name" value="METHYL-ACCEPTING CHEMOTAXIS PROTEIN MCPB"/>
    <property type="match status" value="1"/>
</dbReference>
<dbReference type="CDD" id="cd06225">
    <property type="entry name" value="HAMP"/>
    <property type="match status" value="1"/>
</dbReference>
<evidence type="ECO:0000259" key="5">
    <source>
        <dbReference type="PROSITE" id="PS50111"/>
    </source>
</evidence>
<feature type="domain" description="HAMP" evidence="6">
    <location>
        <begin position="212"/>
        <end position="265"/>
    </location>
</feature>
<dbReference type="PANTHER" id="PTHR32089:SF112">
    <property type="entry name" value="LYSOZYME-LIKE PROTEIN-RELATED"/>
    <property type="match status" value="1"/>
</dbReference>
<dbReference type="Gene3D" id="1.10.287.950">
    <property type="entry name" value="Methyl-accepting chemotaxis protein"/>
    <property type="match status" value="1"/>
</dbReference>
<evidence type="ECO:0000256" key="4">
    <source>
        <dbReference type="SAM" id="Phobius"/>
    </source>
</evidence>
<keyword evidence="8" id="KW-1185">Reference proteome</keyword>
<feature type="domain" description="Methyl-accepting transducer" evidence="5">
    <location>
        <begin position="309"/>
        <end position="545"/>
    </location>
</feature>
<evidence type="ECO:0000256" key="3">
    <source>
        <dbReference type="PROSITE-ProRule" id="PRU00284"/>
    </source>
</evidence>
<dbReference type="PROSITE" id="PS50111">
    <property type="entry name" value="CHEMOTAXIS_TRANSDUC_2"/>
    <property type="match status" value="1"/>
</dbReference>
<gene>
    <name evidence="7" type="ORF">SAMN02745746_02541</name>
</gene>
<feature type="transmembrane region" description="Helical" evidence="4">
    <location>
        <begin position="12"/>
        <end position="30"/>
    </location>
</feature>
<evidence type="ECO:0000256" key="1">
    <source>
        <dbReference type="ARBA" id="ARBA00023224"/>
    </source>
</evidence>
<proteinExistence type="inferred from homology"/>
<dbReference type="InterPro" id="IPR003660">
    <property type="entry name" value="HAMP_dom"/>
</dbReference>
<dbReference type="GO" id="GO:0004888">
    <property type="term" value="F:transmembrane signaling receptor activity"/>
    <property type="evidence" value="ECO:0007669"/>
    <property type="project" value="InterPro"/>
</dbReference>
<evidence type="ECO:0000256" key="2">
    <source>
        <dbReference type="ARBA" id="ARBA00029447"/>
    </source>
</evidence>
<name>A0A1Y6BW83_9NEIS</name>
<dbReference type="GO" id="GO:0006935">
    <property type="term" value="P:chemotaxis"/>
    <property type="evidence" value="ECO:0007669"/>
    <property type="project" value="InterPro"/>
</dbReference>
<dbReference type="Gene3D" id="6.10.340.10">
    <property type="match status" value="1"/>
</dbReference>
<comment type="similarity">
    <text evidence="2">Belongs to the methyl-accepting chemotaxis (MCP) protein family.</text>
</comment>
<dbReference type="STRING" id="1123014.SAMN02745746_02541"/>
<keyword evidence="4" id="KW-1133">Transmembrane helix</keyword>
<keyword evidence="4" id="KW-0472">Membrane</keyword>
<dbReference type="Proteomes" id="UP000192920">
    <property type="component" value="Unassembled WGS sequence"/>
</dbReference>
<dbReference type="InterPro" id="IPR004090">
    <property type="entry name" value="Chemotax_Me-accpt_rcpt"/>
</dbReference>
<dbReference type="Pfam" id="PF00015">
    <property type="entry name" value="MCPsignal"/>
    <property type="match status" value="1"/>
</dbReference>
<evidence type="ECO:0000313" key="8">
    <source>
        <dbReference type="Proteomes" id="UP000192920"/>
    </source>
</evidence>
<dbReference type="EMBL" id="FXAG01000013">
    <property type="protein sequence ID" value="SMF31670.1"/>
    <property type="molecule type" value="Genomic_DNA"/>
</dbReference>
<feature type="transmembrane region" description="Helical" evidence="4">
    <location>
        <begin position="191"/>
        <end position="210"/>
    </location>
</feature>
<keyword evidence="1 3" id="KW-0807">Transducer</keyword>